<dbReference type="PANTHER" id="PTHR13091">
    <property type="entry name" value="AMPLIFIED IN BREAST CANCER 2-RELATED"/>
    <property type="match status" value="1"/>
</dbReference>
<comment type="caution">
    <text evidence="5">The sequence shown here is derived from an EMBL/GenBank/DDBJ whole genome shotgun (WGS) entry which is preliminary data.</text>
</comment>
<keyword evidence="2 4" id="KW-0866">Nonsense-mediated mRNA decay</keyword>
<evidence type="ECO:0000256" key="4">
    <source>
        <dbReference type="RuleBase" id="RU367133"/>
    </source>
</evidence>
<comment type="similarity">
    <text evidence="1 4">Belongs to the SMG8 family.</text>
</comment>
<reference evidence="5 6" key="1">
    <citation type="submission" date="2022-12" db="EMBL/GenBank/DDBJ databases">
        <title>Chromosome-level genome assembly of true bugs.</title>
        <authorList>
            <person name="Ma L."/>
            <person name="Li H."/>
        </authorList>
    </citation>
    <scope>NUCLEOTIDE SEQUENCE [LARGE SCALE GENOMIC DNA]</scope>
    <source>
        <strain evidence="5">Lab_2022b</strain>
    </source>
</reference>
<evidence type="ECO:0000313" key="5">
    <source>
        <dbReference type="EMBL" id="KAK9497206.1"/>
    </source>
</evidence>
<gene>
    <name evidence="5" type="ORF">O3M35_004567</name>
</gene>
<dbReference type="EMBL" id="JAPXFL010000015">
    <property type="protein sequence ID" value="KAK9497206.1"/>
    <property type="molecule type" value="Genomic_DNA"/>
</dbReference>
<dbReference type="InterPro" id="IPR019354">
    <property type="entry name" value="SMG8-like"/>
</dbReference>
<evidence type="ECO:0000256" key="2">
    <source>
        <dbReference type="ARBA" id="ARBA00023161"/>
    </source>
</evidence>
<evidence type="ECO:0000256" key="1">
    <source>
        <dbReference type="ARBA" id="ARBA00006443"/>
    </source>
</evidence>
<sequence length="1018" mass="117104">MNFIDLPCKNYEKIFSEDDLQNKVIVISIIGNTSILDYAKIPNIFYEILKDSPTLENLENSNQYYDGSLCRIQAHYIQQEKVLLLHLIGLYDTGHLKNYFDKINEDFQTKDFLTFWNESKSDYGKYLLFLFSMSHIVIFHSIRPCVDLSLIQLFKVISYVRPKYQSNIAALLSRSSLLTDEWIYHGRLCTPRLLFLFKNCPEDILREPDDEEKLRRIKKLEHALEDQVYLVLRKSRLVKNVCNRAFFSIAPNDEFVFLQNYEPILQNLNEFDYILEKCGDPEESYLCNFENINSTQSNSDQIQSNFDELSFNDDQFKEEICEDITYQDTSSFDILGTKYPYEYEVSIPADQRIVSYTIPCFICYQNEICPICEEYSKNQEHYFNGYCHFEDPFSVLIENGVMEQMHLIQQTGGIYCDINLTPAFQTPEEFHFEPDFDIGPREEDICDKNNPLKDHTFKAFLMKHIVKAHSEGFFDNMGKYTNMKPFFEVPTLESWLIASNILLGDLNETKRQDESNLVTVLDKLLGTEVQFSRLRCHKVYPLAYALYQEALPNHYSKAYHEKQLKRAASILIHHAKGPSQKKFLAQLKEECEKIWKNGRQTCEVHSLFKNPCTKPLHPVANNRKSAYEGKCDHWNGIQYISTCNCGITQISRSDPFTLKEANYHFYELVGNDCGCYRLDRVIFPVFQPSTQDYRAADVNNYAGDGPPNAQIYHDAQNTRSSNTLSIINIGKLWTAEDNATPLSDQDPLVINYLNNSQQNDKHLVRQASTTEYLPGMVHLDSPPGLLPEYPSWSLVCRGPSSLYSHNLGLHDQPGFLAGSNYLLPWDVTLGEIDFLLPDLLKKDVFIKRTPIGGTIPKQSKKLQRCPKDLNSVKIFIGVEYECLRGHRFMSSGPGKILKATGNGIVKENANKITKGNMPLYLPCPCGKVIAQLMRVHIVTPKAPVHVTIDPKVRPAPNPCPIFVTGCQKPIALSQSAYWVLRLPFVYANERNCYSSPSVLKRLKYGELFGPMYGISHIE</sequence>
<keyword evidence="6" id="KW-1185">Reference proteome</keyword>
<dbReference type="Pfam" id="PF10220">
    <property type="entry name" value="Smg8_Smg9"/>
    <property type="match status" value="2"/>
</dbReference>
<comment type="function">
    <text evidence="4">Involved in nonsense-mediated decay (NMD) of mRNAs containing premature stop codons.</text>
</comment>
<evidence type="ECO:0000313" key="6">
    <source>
        <dbReference type="Proteomes" id="UP001461498"/>
    </source>
</evidence>
<dbReference type="GO" id="GO:0000184">
    <property type="term" value="P:nuclear-transcribed mRNA catabolic process, nonsense-mediated decay"/>
    <property type="evidence" value="ECO:0007669"/>
    <property type="project" value="UniProtKB-UniRule"/>
</dbReference>
<proteinExistence type="inferred from homology"/>
<accession>A0AAW1CG68</accession>
<protein>
    <recommendedName>
        <fullName evidence="3 4">Nonsense-mediated mRNA decay factor SMG8</fullName>
    </recommendedName>
</protein>
<evidence type="ECO:0000256" key="3">
    <source>
        <dbReference type="ARBA" id="ARBA00029509"/>
    </source>
</evidence>
<dbReference type="Proteomes" id="UP001461498">
    <property type="component" value="Unassembled WGS sequence"/>
</dbReference>
<organism evidence="5 6">
    <name type="scientific">Rhynocoris fuscipes</name>
    <dbReference type="NCBI Taxonomy" id="488301"/>
    <lineage>
        <taxon>Eukaryota</taxon>
        <taxon>Metazoa</taxon>
        <taxon>Ecdysozoa</taxon>
        <taxon>Arthropoda</taxon>
        <taxon>Hexapoda</taxon>
        <taxon>Insecta</taxon>
        <taxon>Pterygota</taxon>
        <taxon>Neoptera</taxon>
        <taxon>Paraneoptera</taxon>
        <taxon>Hemiptera</taxon>
        <taxon>Heteroptera</taxon>
        <taxon>Panheteroptera</taxon>
        <taxon>Cimicomorpha</taxon>
        <taxon>Reduviidae</taxon>
        <taxon>Harpactorinae</taxon>
        <taxon>Harpactorini</taxon>
        <taxon>Rhynocoris</taxon>
    </lineage>
</organism>
<name>A0AAW1CG68_9HEMI</name>
<dbReference type="AlphaFoldDB" id="A0AAW1CG68"/>
<dbReference type="PANTHER" id="PTHR13091:SF0">
    <property type="entry name" value="NONSENSE-MEDIATED MRNA DECAY FACTOR SMG8"/>
    <property type="match status" value="1"/>
</dbReference>